<dbReference type="EMBL" id="CAJOBE010010743">
    <property type="protein sequence ID" value="CAF4115657.1"/>
    <property type="molecule type" value="Genomic_DNA"/>
</dbReference>
<evidence type="ECO:0000313" key="1">
    <source>
        <dbReference type="EMBL" id="CAF0954332.1"/>
    </source>
</evidence>
<name>A0A814DGG8_9BILA</name>
<dbReference type="InterPro" id="IPR007612">
    <property type="entry name" value="LOR"/>
</dbReference>
<protein>
    <submittedName>
        <fullName evidence="1">Uncharacterized protein</fullName>
    </submittedName>
</protein>
<organism evidence="1 3">
    <name type="scientific">Rotaria sordida</name>
    <dbReference type="NCBI Taxonomy" id="392033"/>
    <lineage>
        <taxon>Eukaryota</taxon>
        <taxon>Metazoa</taxon>
        <taxon>Spiralia</taxon>
        <taxon>Gnathifera</taxon>
        <taxon>Rotifera</taxon>
        <taxon>Eurotatoria</taxon>
        <taxon>Bdelloidea</taxon>
        <taxon>Philodinida</taxon>
        <taxon>Philodinidae</taxon>
        <taxon>Rotaria</taxon>
    </lineage>
</organism>
<dbReference type="Proteomes" id="UP000663889">
    <property type="component" value="Unassembled WGS sequence"/>
</dbReference>
<reference evidence="1" key="1">
    <citation type="submission" date="2021-02" db="EMBL/GenBank/DDBJ databases">
        <authorList>
            <person name="Nowell W R."/>
        </authorList>
    </citation>
    <scope>NUCLEOTIDE SEQUENCE</scope>
</reference>
<dbReference type="Proteomes" id="UP000663874">
    <property type="component" value="Unassembled WGS sequence"/>
</dbReference>
<proteinExistence type="predicted"/>
<evidence type="ECO:0000313" key="2">
    <source>
        <dbReference type="EMBL" id="CAF4115657.1"/>
    </source>
</evidence>
<dbReference type="Pfam" id="PF04525">
    <property type="entry name" value="LOR"/>
    <property type="match status" value="1"/>
</dbReference>
<sequence length="191" mass="23007">MQIFTQTYQLNHRCAPWRTFRYTINDNDKPLYQVRRSRFRKYRRFEDVNGKILFNIDVTTIKSHENDETLANMQTDKKVIDTIIGNFTLTNVDLSQRNYILKINDNIVVQVEKKDSLMLRQHIIHMIDINVKYQAFLFALLVLIDSVFERILNNTMYSIPMYTYIPVRSWKFCSEHKSDSYREDNLLSYRS</sequence>
<accession>A0A814DGG8</accession>
<evidence type="ECO:0000313" key="3">
    <source>
        <dbReference type="Proteomes" id="UP000663889"/>
    </source>
</evidence>
<comment type="caution">
    <text evidence="1">The sequence shown here is derived from an EMBL/GenBank/DDBJ whole genome shotgun (WGS) entry which is preliminary data.</text>
</comment>
<dbReference type="EMBL" id="CAJNOU010000310">
    <property type="protein sequence ID" value="CAF0954332.1"/>
    <property type="molecule type" value="Genomic_DNA"/>
</dbReference>
<gene>
    <name evidence="2" type="ORF">FNK824_LOCUS32062</name>
    <name evidence="1" type="ORF">SEV965_LOCUS8424</name>
</gene>
<dbReference type="AlphaFoldDB" id="A0A814DGG8"/>